<dbReference type="InterPro" id="IPR023214">
    <property type="entry name" value="HAD_sf"/>
</dbReference>
<dbReference type="NCBIfam" id="TIGR01460">
    <property type="entry name" value="HAD-SF-IIA"/>
    <property type="match status" value="1"/>
</dbReference>
<dbReference type="InterPro" id="IPR006357">
    <property type="entry name" value="HAD-SF_hydro_IIA"/>
</dbReference>
<dbReference type="PANTHER" id="PTHR19288">
    <property type="entry name" value="4-NITROPHENYLPHOSPHATASE-RELATED"/>
    <property type="match status" value="1"/>
</dbReference>
<dbReference type="PANTHER" id="PTHR19288:SF46">
    <property type="entry name" value="HALOACID DEHALOGENASE-LIKE HYDROLASE DOMAIN-CONTAINING PROTEIN 2"/>
    <property type="match status" value="1"/>
</dbReference>
<comment type="caution">
    <text evidence="1">The sequence shown here is derived from an EMBL/GenBank/DDBJ whole genome shotgun (WGS) entry which is preliminary data.</text>
</comment>
<dbReference type="GO" id="GO:0016787">
    <property type="term" value="F:hydrolase activity"/>
    <property type="evidence" value="ECO:0007669"/>
    <property type="project" value="UniProtKB-KW"/>
</dbReference>
<reference evidence="1 2" key="1">
    <citation type="submission" date="2023-08" db="EMBL/GenBank/DDBJ databases">
        <title>Implementing the SeqCode for naming new Mesorhizobium species isolated from Vachellia karroo root nodules.</title>
        <authorList>
            <person name="Van Lill M."/>
        </authorList>
    </citation>
    <scope>NUCLEOTIDE SEQUENCE [LARGE SCALE GENOMIC DNA]</scope>
    <source>
        <strain evidence="1 2">VK2B</strain>
    </source>
</reference>
<proteinExistence type="predicted"/>
<sequence length="256" mass="27431">MEIAYLLDMDGVLVLGGVPVEGSVGFVRALVENMRAFQIFTNNSRYTPEDHAHRLLGMGFPIEPHHIYTSAMATARFVSEQLPDASVYAVGDLGLMSALQAAGCRFTVFSPDFVVLGDADSYHYEEIVTGARLLCAGARFIATSPDPSVPAEKGMHPACGAVAALIAEATGFKPYFVGKPNSFMTRCALEKMGVTAEQTVLVGDRMDTDVLAGLESGMRSALVLTGATARADVARFPFRPDVIVDRLADLADHIWA</sequence>
<evidence type="ECO:0000313" key="2">
    <source>
        <dbReference type="Proteomes" id="UP001280156"/>
    </source>
</evidence>
<dbReference type="RefSeq" id="WP_320293554.1">
    <property type="nucleotide sequence ID" value="NZ_JAVIIU010000001.1"/>
</dbReference>
<evidence type="ECO:0000313" key="1">
    <source>
        <dbReference type="EMBL" id="MDX8487973.1"/>
    </source>
</evidence>
<protein>
    <submittedName>
        <fullName evidence="1">HAD-IIA family hydrolase</fullName>
    </submittedName>
</protein>
<dbReference type="Proteomes" id="UP001280156">
    <property type="component" value="Unassembled WGS sequence"/>
</dbReference>
<dbReference type="Pfam" id="PF13242">
    <property type="entry name" value="Hydrolase_like"/>
    <property type="match status" value="1"/>
</dbReference>
<organism evidence="1 2">
    <name type="scientific">Mesorhizobium humile</name>
    <dbReference type="NCBI Taxonomy" id="3072313"/>
    <lineage>
        <taxon>Bacteria</taxon>
        <taxon>Pseudomonadati</taxon>
        <taxon>Pseudomonadota</taxon>
        <taxon>Alphaproteobacteria</taxon>
        <taxon>Hyphomicrobiales</taxon>
        <taxon>Phyllobacteriaceae</taxon>
        <taxon>Mesorhizobium</taxon>
    </lineage>
</organism>
<dbReference type="Gene3D" id="3.40.50.1000">
    <property type="entry name" value="HAD superfamily/HAD-like"/>
    <property type="match status" value="2"/>
</dbReference>
<dbReference type="Pfam" id="PF13344">
    <property type="entry name" value="Hydrolase_6"/>
    <property type="match status" value="1"/>
</dbReference>
<dbReference type="EMBL" id="JAVIIV010000016">
    <property type="protein sequence ID" value="MDX8487973.1"/>
    <property type="molecule type" value="Genomic_DNA"/>
</dbReference>
<dbReference type="SUPFAM" id="SSF56784">
    <property type="entry name" value="HAD-like"/>
    <property type="match status" value="1"/>
</dbReference>
<name>A0ABU4YNX1_9HYPH</name>
<keyword evidence="2" id="KW-1185">Reference proteome</keyword>
<dbReference type="InterPro" id="IPR036412">
    <property type="entry name" value="HAD-like_sf"/>
</dbReference>
<gene>
    <name evidence="1" type="ORF">RFM52_22600</name>
</gene>
<keyword evidence="1" id="KW-0378">Hydrolase</keyword>
<accession>A0ABU4YNX1</accession>